<name>A0A2A6ZX01_9FIRM</name>
<dbReference type="Proteomes" id="UP000219901">
    <property type="component" value="Unassembled WGS sequence"/>
</dbReference>
<dbReference type="HAMAP" id="MF_00787">
    <property type="entry name" value="CbiD"/>
    <property type="match status" value="1"/>
</dbReference>
<dbReference type="UniPathway" id="UPA00148">
    <property type="reaction ID" value="UER00227"/>
</dbReference>
<comment type="similarity">
    <text evidence="7">Belongs to the CbiD family.</text>
</comment>
<evidence type="ECO:0000313" key="10">
    <source>
        <dbReference type="Proteomes" id="UP000219901"/>
    </source>
</evidence>
<dbReference type="SMART" id="SM00382">
    <property type="entry name" value="AAA"/>
    <property type="match status" value="1"/>
</dbReference>
<dbReference type="PROSITE" id="PS50893">
    <property type="entry name" value="ABC_TRANSPORTER_2"/>
    <property type="match status" value="1"/>
</dbReference>
<dbReference type="EMBL" id="NMTV01000071">
    <property type="protein sequence ID" value="PDX71298.1"/>
    <property type="molecule type" value="Genomic_DNA"/>
</dbReference>
<dbReference type="NCBIfam" id="TIGR00312">
    <property type="entry name" value="cbiD"/>
    <property type="match status" value="1"/>
</dbReference>
<evidence type="ECO:0000256" key="4">
    <source>
        <dbReference type="ARBA" id="ARBA00022691"/>
    </source>
</evidence>
<keyword evidence="1 7" id="KW-0169">Cobalamin biosynthesis</keyword>
<evidence type="ECO:0000256" key="7">
    <source>
        <dbReference type="HAMAP-Rule" id="MF_00787"/>
    </source>
</evidence>
<evidence type="ECO:0000256" key="5">
    <source>
        <dbReference type="ARBA" id="ARBA00022741"/>
    </source>
</evidence>
<comment type="pathway">
    <text evidence="7">Cofactor biosynthesis; adenosylcobalamin biosynthesis; cob(II)yrinate a,c-diamide from sirohydrochlorin (anaerobic route): step 6/10.</text>
</comment>
<keyword evidence="2 7" id="KW-0489">Methyltransferase</keyword>
<dbReference type="RefSeq" id="WP_097783873.1">
    <property type="nucleotide sequence ID" value="NZ_NMTV01000071.1"/>
</dbReference>
<accession>A0A2A6ZX01</accession>
<keyword evidence="6" id="KW-0067">ATP-binding</keyword>
<comment type="catalytic activity">
    <reaction evidence="7">
        <text>Co-precorrin-5B + S-adenosyl-L-methionine = Co-precorrin-6A + S-adenosyl-L-homocysteine</text>
        <dbReference type="Rhea" id="RHEA:26285"/>
        <dbReference type="ChEBI" id="CHEBI:57856"/>
        <dbReference type="ChEBI" id="CHEBI:59789"/>
        <dbReference type="ChEBI" id="CHEBI:60063"/>
        <dbReference type="ChEBI" id="CHEBI:60064"/>
        <dbReference type="EC" id="2.1.1.195"/>
    </reaction>
</comment>
<dbReference type="InterPro" id="IPR003439">
    <property type="entry name" value="ABC_transporter-like_ATP-bd"/>
</dbReference>
<protein>
    <recommendedName>
        <fullName evidence="7">Cobalt-precorrin-5B C(1)-methyltransferase</fullName>
        <ecNumber evidence="7">2.1.1.195</ecNumber>
    </recommendedName>
    <alternativeName>
        <fullName evidence="7">Cobalt-precorrin-6A synthase</fullName>
    </alternativeName>
</protein>
<evidence type="ECO:0000256" key="3">
    <source>
        <dbReference type="ARBA" id="ARBA00022679"/>
    </source>
</evidence>
<dbReference type="InterPro" id="IPR027417">
    <property type="entry name" value="P-loop_NTPase"/>
</dbReference>
<dbReference type="GO" id="GO:0016887">
    <property type="term" value="F:ATP hydrolysis activity"/>
    <property type="evidence" value="ECO:0007669"/>
    <property type="project" value="InterPro"/>
</dbReference>
<evidence type="ECO:0000256" key="2">
    <source>
        <dbReference type="ARBA" id="ARBA00022603"/>
    </source>
</evidence>
<evidence type="ECO:0000313" key="9">
    <source>
        <dbReference type="EMBL" id="PDX71298.1"/>
    </source>
</evidence>
<dbReference type="Gene3D" id="3.40.50.300">
    <property type="entry name" value="P-loop containing nucleotide triphosphate hydrolases"/>
    <property type="match status" value="1"/>
</dbReference>
<dbReference type="PANTHER" id="PTHR35863">
    <property type="entry name" value="COBALT-PRECORRIN-5B C(1)-METHYLTRANSFERASE"/>
    <property type="match status" value="1"/>
</dbReference>
<keyword evidence="3 7" id="KW-0808">Transferase</keyword>
<keyword evidence="4 7" id="KW-0949">S-adenosyl-L-methionine</keyword>
<dbReference type="SUPFAM" id="SSF52540">
    <property type="entry name" value="P-loop containing nucleoside triphosphate hydrolases"/>
    <property type="match status" value="1"/>
</dbReference>
<feature type="domain" description="ABC transporter" evidence="8">
    <location>
        <begin position="5"/>
        <end position="241"/>
    </location>
</feature>
<dbReference type="SUPFAM" id="SSF111342">
    <property type="entry name" value="CbiD-like"/>
    <property type="match status" value="1"/>
</dbReference>
<sequence length="637" mass="67413">MKYSVETNALAIGYGKAALARDIALGAAKGQVLALIGPNGAGKSTLLKTLAGQLAPLGGAVLLDGQELARIPGNARAQKLALMLPHTRRTELTTCFEFAAAGRIPYTGRLGILSAEDKKQIQNALELVGAAHLANRDFNCVSDGQRQRILLARAVCQQPQVLLLDEPTSFLDVKGKIELLTILQKLAHKQQLAVIVTLHELDMAQKIADAVVCVSPHGVSAPMSPAQAFARENIKALYGLTEVQYSAVFGPPKPEKPQFEHYVRSGQKLLRCGYTTGTCAALAAAGAARLLLTGTAPETVALRTPKGIVVEVAPLFCRTVAEGAECAIEKDGGDDVDVTTGLPVTATVTLLPGTPEIRITGGAGVGRVTEPGLDQPVGQAAINHVPRQMITEALRREAEAACYPGGFAVTISIPGGEEVARRTFNPHIGVEGGLSVLGTSGIVEPMSQQAILDTIQLEMNQAALRANDHRRLILAPGNYGLDYLHETYPQFADIPVVKTSNFIGDTLDMAAAAHFKQVLLVGHIGKLCKLAGGIMNTHSHTADCRTELFCTHAALCGADREVCTALYNAATTDACLEILDTAGLREPVLQSLLAAIQLHLDRRAGGAFRVGAVLFSNQHGPLGQTETAARLLNEWKE</sequence>
<evidence type="ECO:0000259" key="8">
    <source>
        <dbReference type="PROSITE" id="PS50893"/>
    </source>
</evidence>
<dbReference type="Pfam" id="PF00005">
    <property type="entry name" value="ABC_tran"/>
    <property type="match status" value="1"/>
</dbReference>
<dbReference type="GO" id="GO:0032259">
    <property type="term" value="P:methylation"/>
    <property type="evidence" value="ECO:0007669"/>
    <property type="project" value="UniProtKB-KW"/>
</dbReference>
<dbReference type="InterPro" id="IPR036074">
    <property type="entry name" value="CbiD_sf"/>
</dbReference>
<comment type="function">
    <text evidence="7">Catalyzes the methylation of C-1 in cobalt-precorrin-5B to form cobalt-precorrin-6A.</text>
</comment>
<evidence type="ECO:0000256" key="6">
    <source>
        <dbReference type="ARBA" id="ARBA00022840"/>
    </source>
</evidence>
<dbReference type="Pfam" id="PF01888">
    <property type="entry name" value="CbiD"/>
    <property type="match status" value="1"/>
</dbReference>
<dbReference type="InterPro" id="IPR002748">
    <property type="entry name" value="CbiD"/>
</dbReference>
<organism evidence="9 10">
    <name type="scientific">Faecalibacterium prausnitzii</name>
    <dbReference type="NCBI Taxonomy" id="853"/>
    <lineage>
        <taxon>Bacteria</taxon>
        <taxon>Bacillati</taxon>
        <taxon>Bacillota</taxon>
        <taxon>Clostridia</taxon>
        <taxon>Eubacteriales</taxon>
        <taxon>Oscillospiraceae</taxon>
        <taxon>Faecalibacterium</taxon>
    </lineage>
</organism>
<dbReference type="InterPro" id="IPR003593">
    <property type="entry name" value="AAA+_ATPase"/>
</dbReference>
<keyword evidence="5" id="KW-0547">Nucleotide-binding</keyword>
<proteinExistence type="inferred from homology"/>
<dbReference type="PANTHER" id="PTHR35863:SF1">
    <property type="entry name" value="COBALT-PRECORRIN-5B C(1)-METHYLTRANSFERASE"/>
    <property type="match status" value="1"/>
</dbReference>
<dbReference type="GO" id="GO:0005524">
    <property type="term" value="F:ATP binding"/>
    <property type="evidence" value="ECO:0007669"/>
    <property type="project" value="UniProtKB-KW"/>
</dbReference>
<dbReference type="GO" id="GO:0019251">
    <property type="term" value="P:anaerobic cobalamin biosynthetic process"/>
    <property type="evidence" value="ECO:0007669"/>
    <property type="project" value="UniProtKB-UniRule"/>
</dbReference>
<dbReference type="AlphaFoldDB" id="A0A2A6ZX01"/>
<dbReference type="Gene3D" id="3.30.2110.10">
    <property type="entry name" value="CbiD-like"/>
    <property type="match status" value="1"/>
</dbReference>
<reference evidence="9 10" key="1">
    <citation type="journal article" date="2017" name="Front. Microbiol.">
        <title>New Insights into the Diversity of the Genus Faecalibacterium.</title>
        <authorList>
            <person name="Benevides L."/>
            <person name="Burman S."/>
            <person name="Martin R."/>
            <person name="Robert V."/>
            <person name="Thomas M."/>
            <person name="Miquel S."/>
            <person name="Chain F."/>
            <person name="Sokol H."/>
            <person name="Bermudez-Humaran L.G."/>
            <person name="Morrison M."/>
            <person name="Langella P."/>
            <person name="Azevedo V.A."/>
            <person name="Chatel J.M."/>
            <person name="Soares S."/>
        </authorList>
    </citation>
    <scope>NUCLEOTIDE SEQUENCE [LARGE SCALE GENOMIC DNA]</scope>
    <source>
        <strain evidence="9 10">CNCM I 4546</strain>
    </source>
</reference>
<dbReference type="GO" id="GO:0043780">
    <property type="term" value="F:cobalt-precorrin-5B C1-methyltransferase activity"/>
    <property type="evidence" value="ECO:0007669"/>
    <property type="project" value="RHEA"/>
</dbReference>
<dbReference type="EC" id="2.1.1.195" evidence="7"/>
<gene>
    <name evidence="7 9" type="primary">cbiD</name>
    <name evidence="9" type="ORF">CGS55_14030</name>
</gene>
<dbReference type="CDD" id="cd03214">
    <property type="entry name" value="ABC_Iron-Siderophores_B12_Hemin"/>
    <property type="match status" value="1"/>
</dbReference>
<evidence type="ECO:0000256" key="1">
    <source>
        <dbReference type="ARBA" id="ARBA00022573"/>
    </source>
</evidence>
<comment type="caution">
    <text evidence="9">The sequence shown here is derived from an EMBL/GenBank/DDBJ whole genome shotgun (WGS) entry which is preliminary data.</text>
</comment>